<dbReference type="Proteomes" id="UP000465712">
    <property type="component" value="Unassembled WGS sequence"/>
</dbReference>
<sequence>MNDIVNPEPQPVRSASPADLSELDVTPEIVALSDSFDPFDAVATITFGKEALEKITAFSDKVLEQVRVRDTGDAGEILQSMVESMDSAAFDRLKGNSFLAKLPLIGELFDSFRKFSRSFDSVKQQLEQLSQQLEAQEVKLAHDITQLDGLYDNNLELLKGLEHFIAAGKYKLNQLNTDILPALHAASVQSGDALEAQKYRDASQAVARLEKRVHNLELTRLAAVQTAPQIRLSQEGNKMLMEDIQDIIHNTFPLWKRQFLIAISNYEKEKALRVTRTVKDYTNKQYVKNAEHLKVLEEQIAENYQRGILDLDSLQAVNQLTIETLNNTLSRVKEGRQQREQAEKVIAKAEQELKVALQQTLE</sequence>
<dbReference type="EMBL" id="WXWW01000170">
    <property type="protein sequence ID" value="NAW65839.1"/>
    <property type="molecule type" value="Genomic_DNA"/>
</dbReference>
<feature type="coiled-coil region" evidence="3">
    <location>
        <begin position="325"/>
        <end position="359"/>
    </location>
</feature>
<evidence type="ECO:0000256" key="1">
    <source>
        <dbReference type="ARBA" id="ARBA00005541"/>
    </source>
</evidence>
<evidence type="ECO:0000256" key="3">
    <source>
        <dbReference type="SAM" id="Coils"/>
    </source>
</evidence>
<dbReference type="PIRSF" id="PIRSF026508">
    <property type="entry name" value="TelA"/>
    <property type="match status" value="1"/>
</dbReference>
<evidence type="ECO:0000256" key="2">
    <source>
        <dbReference type="PIRNR" id="PIRNR026508"/>
    </source>
</evidence>
<reference evidence="4 5" key="1">
    <citation type="submission" date="2017-05" db="EMBL/GenBank/DDBJ databases">
        <title>High clonality and local adaptation shapes Vibrionaceae linages within an endangered oasis.</title>
        <authorList>
            <person name="Vazquez-Rosas-Landa M."/>
        </authorList>
    </citation>
    <scope>NUCLEOTIDE SEQUENCE [LARGE SCALE GENOMIC DNA]</scope>
    <source>
        <strain evidence="4 5">P46_P4S1P180</strain>
    </source>
</reference>
<protein>
    <submittedName>
        <fullName evidence="4">Toxic anion resistance protein</fullName>
    </submittedName>
</protein>
<accession>A0A7X5AS74</accession>
<feature type="coiled-coil region" evidence="3">
    <location>
        <begin position="119"/>
        <end position="146"/>
    </location>
</feature>
<evidence type="ECO:0000313" key="5">
    <source>
        <dbReference type="Proteomes" id="UP000465712"/>
    </source>
</evidence>
<dbReference type="InterPro" id="IPR008863">
    <property type="entry name" value="Toxic_anion-R_TelA"/>
</dbReference>
<proteinExistence type="inferred from homology"/>
<gene>
    <name evidence="4" type="ORF">CAG72_11485</name>
</gene>
<keyword evidence="3" id="KW-0175">Coiled coil</keyword>
<dbReference type="AlphaFoldDB" id="A0A7X5AS74"/>
<comment type="caution">
    <text evidence="4">The sequence shown here is derived from an EMBL/GenBank/DDBJ whole genome shotgun (WGS) entry which is preliminary data.</text>
</comment>
<evidence type="ECO:0000313" key="4">
    <source>
        <dbReference type="EMBL" id="NAW65839.1"/>
    </source>
</evidence>
<dbReference type="PANTHER" id="PTHR38432">
    <property type="entry name" value="TELA-LIKE PROTEIN SAOUHSC_01408"/>
    <property type="match status" value="1"/>
</dbReference>
<organism evidence="4 5">
    <name type="scientific">Photobacterium halotolerans</name>
    <dbReference type="NCBI Taxonomy" id="265726"/>
    <lineage>
        <taxon>Bacteria</taxon>
        <taxon>Pseudomonadati</taxon>
        <taxon>Pseudomonadota</taxon>
        <taxon>Gammaproteobacteria</taxon>
        <taxon>Vibrionales</taxon>
        <taxon>Vibrionaceae</taxon>
        <taxon>Photobacterium</taxon>
    </lineage>
</organism>
<dbReference type="Pfam" id="PF05816">
    <property type="entry name" value="TelA"/>
    <property type="match status" value="1"/>
</dbReference>
<dbReference type="RefSeq" id="WP_161445026.1">
    <property type="nucleotide sequence ID" value="NZ_WXWW01000170.1"/>
</dbReference>
<name>A0A7X5AS74_9GAMM</name>
<comment type="similarity">
    <text evidence="1 2">Belongs to the TelA family.</text>
</comment>
<dbReference type="PANTHER" id="PTHR38432:SF1">
    <property type="entry name" value="TELA-LIKE PROTEIN SAOUHSC_01408"/>
    <property type="match status" value="1"/>
</dbReference>